<comment type="caution">
    <text evidence="2">The sequence shown here is derived from an EMBL/GenBank/DDBJ whole genome shotgun (WGS) entry which is preliminary data.</text>
</comment>
<reference evidence="2 3" key="1">
    <citation type="journal article" date="2014" name="Genome Biol. Evol.">
        <title>The genome of the myxosporean Thelohanellus kitauei shows adaptations to nutrient acquisition within its fish host.</title>
        <authorList>
            <person name="Yang Y."/>
            <person name="Xiong J."/>
            <person name="Zhou Z."/>
            <person name="Huo F."/>
            <person name="Miao W."/>
            <person name="Ran C."/>
            <person name="Liu Y."/>
            <person name="Zhang J."/>
            <person name="Feng J."/>
            <person name="Wang M."/>
            <person name="Wang M."/>
            <person name="Wang L."/>
            <person name="Yao B."/>
        </authorList>
    </citation>
    <scope>NUCLEOTIDE SEQUENCE [LARGE SCALE GENOMIC DNA]</scope>
    <source>
        <strain evidence="2">Wuqing</strain>
    </source>
</reference>
<dbReference type="AlphaFoldDB" id="A0A0C2JLG7"/>
<keyword evidence="1" id="KW-0472">Membrane</keyword>
<dbReference type="EMBL" id="JWZT01002137">
    <property type="protein sequence ID" value="KII70228.1"/>
    <property type="molecule type" value="Genomic_DNA"/>
</dbReference>
<gene>
    <name evidence="2" type="ORF">RF11_11835</name>
</gene>
<protein>
    <submittedName>
        <fullName evidence="2">Uncharacterized protein</fullName>
    </submittedName>
</protein>
<keyword evidence="1" id="KW-0812">Transmembrane</keyword>
<proteinExistence type="predicted"/>
<evidence type="ECO:0000256" key="1">
    <source>
        <dbReference type="SAM" id="Phobius"/>
    </source>
</evidence>
<evidence type="ECO:0000313" key="3">
    <source>
        <dbReference type="Proteomes" id="UP000031668"/>
    </source>
</evidence>
<feature type="transmembrane region" description="Helical" evidence="1">
    <location>
        <begin position="122"/>
        <end position="139"/>
    </location>
</feature>
<dbReference type="Proteomes" id="UP000031668">
    <property type="component" value="Unassembled WGS sequence"/>
</dbReference>
<organism evidence="2 3">
    <name type="scientific">Thelohanellus kitauei</name>
    <name type="common">Myxosporean</name>
    <dbReference type="NCBI Taxonomy" id="669202"/>
    <lineage>
        <taxon>Eukaryota</taxon>
        <taxon>Metazoa</taxon>
        <taxon>Cnidaria</taxon>
        <taxon>Myxozoa</taxon>
        <taxon>Myxosporea</taxon>
        <taxon>Bivalvulida</taxon>
        <taxon>Platysporina</taxon>
        <taxon>Myxobolidae</taxon>
        <taxon>Thelohanellus</taxon>
    </lineage>
</organism>
<sequence>MNPDFRRGSSLFVVEIYVAHLGHGYITETEETQRSLHLHLINSISKTISCNLIRDQTKVDQTRYTLNSKLSYNDSLDQMGYQCLIMNQPDVCESINCSQQKYNRLKLLTCQIPYAFKRNYEIATIFGMYTIPIWIAILLKNLNSNDDLRFIYQHPEVIGAAFGGLTSDHWVSIDGSFD</sequence>
<keyword evidence="3" id="KW-1185">Reference proteome</keyword>
<keyword evidence="1" id="KW-1133">Transmembrane helix</keyword>
<accession>A0A0C2JLG7</accession>
<evidence type="ECO:0000313" key="2">
    <source>
        <dbReference type="EMBL" id="KII70228.1"/>
    </source>
</evidence>
<name>A0A0C2JLG7_THEKT</name>